<accession>A0A3P9I3X4</accession>
<evidence type="ECO:0000259" key="10">
    <source>
        <dbReference type="PROSITE" id="PS50835"/>
    </source>
</evidence>
<evidence type="ECO:0000256" key="2">
    <source>
        <dbReference type="ARBA" id="ARBA00022475"/>
    </source>
</evidence>
<feature type="region of interest" description="Disordered" evidence="8">
    <location>
        <begin position="270"/>
        <end position="334"/>
    </location>
</feature>
<feature type="compositionally biased region" description="Polar residues" evidence="8">
    <location>
        <begin position="272"/>
        <end position="283"/>
    </location>
</feature>
<evidence type="ECO:0000256" key="6">
    <source>
        <dbReference type="ARBA" id="ARBA00023157"/>
    </source>
</evidence>
<feature type="compositionally biased region" description="Basic residues" evidence="8">
    <location>
        <begin position="309"/>
        <end position="318"/>
    </location>
</feature>
<keyword evidence="7" id="KW-0325">Glycoprotein</keyword>
<reference evidence="11" key="4">
    <citation type="submission" date="2025-09" db="UniProtKB">
        <authorList>
            <consortium name="Ensembl"/>
        </authorList>
    </citation>
    <scope>IDENTIFICATION</scope>
    <source>
        <strain evidence="11">HSOK</strain>
    </source>
</reference>
<evidence type="ECO:0000256" key="3">
    <source>
        <dbReference type="ARBA" id="ARBA00022729"/>
    </source>
</evidence>
<keyword evidence="4" id="KW-0391">Immunity</keyword>
<evidence type="ECO:0000256" key="4">
    <source>
        <dbReference type="ARBA" id="ARBA00022859"/>
    </source>
</evidence>
<feature type="compositionally biased region" description="Polar residues" evidence="8">
    <location>
        <begin position="325"/>
        <end position="334"/>
    </location>
</feature>
<keyword evidence="2" id="KW-1003">Cell membrane</keyword>
<evidence type="ECO:0000313" key="11">
    <source>
        <dbReference type="Ensembl" id="ENSORLP00015014548.1"/>
    </source>
</evidence>
<dbReference type="InterPro" id="IPR036179">
    <property type="entry name" value="Ig-like_dom_sf"/>
</dbReference>
<evidence type="ECO:0000256" key="9">
    <source>
        <dbReference type="SAM" id="SignalP"/>
    </source>
</evidence>
<comment type="subcellular location">
    <subcellularLocation>
        <location evidence="1">Cell membrane</location>
    </subcellularLocation>
</comment>
<dbReference type="InterPro" id="IPR003599">
    <property type="entry name" value="Ig_sub"/>
</dbReference>
<name>A0A3P9I3X4_ORYLA</name>
<dbReference type="InterPro" id="IPR013783">
    <property type="entry name" value="Ig-like_fold"/>
</dbReference>
<dbReference type="Proteomes" id="UP000265200">
    <property type="component" value="Chromosome 10"/>
</dbReference>
<evidence type="ECO:0000256" key="7">
    <source>
        <dbReference type="ARBA" id="ARBA00023180"/>
    </source>
</evidence>
<protein>
    <recommendedName>
        <fullName evidence="10">Ig-like domain-containing protein</fullName>
    </recommendedName>
</protein>
<keyword evidence="3 9" id="KW-0732">Signal</keyword>
<dbReference type="InterPro" id="IPR052051">
    <property type="entry name" value="TCR_complex_component"/>
</dbReference>
<dbReference type="Gene3D" id="2.60.40.10">
    <property type="entry name" value="Immunoglobulins"/>
    <property type="match status" value="1"/>
</dbReference>
<evidence type="ECO:0000256" key="1">
    <source>
        <dbReference type="ARBA" id="ARBA00004236"/>
    </source>
</evidence>
<evidence type="ECO:0000256" key="8">
    <source>
        <dbReference type="SAM" id="MobiDB-lite"/>
    </source>
</evidence>
<keyword evidence="5" id="KW-0472">Membrane</keyword>
<reference evidence="11 12" key="2">
    <citation type="submission" date="2017-04" db="EMBL/GenBank/DDBJ databases">
        <title>CpG methylation of centromeres and impact of large insertions on vertebrate speciation.</title>
        <authorList>
            <person name="Ichikawa K."/>
            <person name="Yoshimura J."/>
            <person name="Morishita S."/>
        </authorList>
    </citation>
    <scope>NUCLEOTIDE SEQUENCE</scope>
    <source>
        <strain evidence="11 12">HSOK</strain>
    </source>
</reference>
<dbReference type="InterPro" id="IPR007110">
    <property type="entry name" value="Ig-like_dom"/>
</dbReference>
<dbReference type="AlphaFoldDB" id="A0A3P9I3X4"/>
<feature type="signal peptide" evidence="9">
    <location>
        <begin position="1"/>
        <end position="17"/>
    </location>
</feature>
<feature type="region of interest" description="Disordered" evidence="8">
    <location>
        <begin position="217"/>
        <end position="238"/>
    </location>
</feature>
<feature type="chain" id="PRO_5017995996" description="Ig-like domain-containing protein" evidence="9">
    <location>
        <begin position="18"/>
        <end position="334"/>
    </location>
</feature>
<evidence type="ECO:0000256" key="5">
    <source>
        <dbReference type="ARBA" id="ARBA00023136"/>
    </source>
</evidence>
<organism evidence="11 12">
    <name type="scientific">Oryzias latipes</name>
    <name type="common">Japanese rice fish</name>
    <name type="synonym">Japanese killifish</name>
    <dbReference type="NCBI Taxonomy" id="8090"/>
    <lineage>
        <taxon>Eukaryota</taxon>
        <taxon>Metazoa</taxon>
        <taxon>Chordata</taxon>
        <taxon>Craniata</taxon>
        <taxon>Vertebrata</taxon>
        <taxon>Euteleostomi</taxon>
        <taxon>Actinopterygii</taxon>
        <taxon>Neopterygii</taxon>
        <taxon>Teleostei</taxon>
        <taxon>Neoteleostei</taxon>
        <taxon>Acanthomorphata</taxon>
        <taxon>Ovalentaria</taxon>
        <taxon>Atherinomorphae</taxon>
        <taxon>Beloniformes</taxon>
        <taxon>Adrianichthyidae</taxon>
        <taxon>Oryziinae</taxon>
        <taxon>Oryzias</taxon>
    </lineage>
</organism>
<dbReference type="GO" id="GO:0002376">
    <property type="term" value="P:immune system process"/>
    <property type="evidence" value="ECO:0007669"/>
    <property type="project" value="UniProtKB-KW"/>
</dbReference>
<dbReference type="SMART" id="SM00409">
    <property type="entry name" value="IG"/>
    <property type="match status" value="1"/>
</dbReference>
<dbReference type="PANTHER" id="PTHR19433:SF133">
    <property type="entry name" value="IMMUNE-TYPE RECEPTOR 5 PRECURSOR-RELATED"/>
    <property type="match status" value="1"/>
</dbReference>
<dbReference type="GO" id="GO:0005886">
    <property type="term" value="C:plasma membrane"/>
    <property type="evidence" value="ECO:0007669"/>
    <property type="project" value="UniProtKB-SubCell"/>
</dbReference>
<reference key="1">
    <citation type="journal article" date="2007" name="Nature">
        <title>The medaka draft genome and insights into vertebrate genome evolution.</title>
        <authorList>
            <person name="Kasahara M."/>
            <person name="Naruse K."/>
            <person name="Sasaki S."/>
            <person name="Nakatani Y."/>
            <person name="Qu W."/>
            <person name="Ahsan B."/>
            <person name="Yamada T."/>
            <person name="Nagayasu Y."/>
            <person name="Doi K."/>
            <person name="Kasai Y."/>
            <person name="Jindo T."/>
            <person name="Kobayashi D."/>
            <person name="Shimada A."/>
            <person name="Toyoda A."/>
            <person name="Kuroki Y."/>
            <person name="Fujiyama A."/>
            <person name="Sasaki T."/>
            <person name="Shimizu A."/>
            <person name="Asakawa S."/>
            <person name="Shimizu N."/>
            <person name="Hashimoto S."/>
            <person name="Yang J."/>
            <person name="Lee Y."/>
            <person name="Matsushima K."/>
            <person name="Sugano S."/>
            <person name="Sakaizumi M."/>
            <person name="Narita T."/>
            <person name="Ohishi K."/>
            <person name="Haga S."/>
            <person name="Ohta F."/>
            <person name="Nomoto H."/>
            <person name="Nogata K."/>
            <person name="Morishita T."/>
            <person name="Endo T."/>
            <person name="Shin-I T."/>
            <person name="Takeda H."/>
            <person name="Morishita S."/>
            <person name="Kohara Y."/>
        </authorList>
    </citation>
    <scope>NUCLEOTIDE SEQUENCE [LARGE SCALE GENOMIC DNA]</scope>
    <source>
        <strain>Hd-rR</strain>
    </source>
</reference>
<sequence>MLIFFHLLLVFGEMCCANDLFYETMAVKVGDHVKLNCSRGSAGELVWMRIVSDNPPENLTENKTPNVKVNPEPGSLELKIAKAKLNDTALYICMRKKNGHLLSFNVTYLIVEETATPAVTEAPPSTPSIPVCPVNSLTLQCTILHDSLKNSCLSNDSVLCFNNKSNYSYLNNTKDNRVNENANNSEGTSVNKCFPSVFKNLTFSDGRTYYCAVPKRAEKTPEETSQTNSGVGGSTSKKDETVRNCLTAALVISQIVIVFLLYLVKKLKTESNDSSDGPQQILTSAGGDQENQQENEDTLVYAAPVFTGRKTRKTKKRVRQDQSEETIYSSVHGL</sequence>
<dbReference type="PROSITE" id="PS50835">
    <property type="entry name" value="IG_LIKE"/>
    <property type="match status" value="1"/>
</dbReference>
<reference evidence="11" key="3">
    <citation type="submission" date="2025-08" db="UniProtKB">
        <authorList>
            <consortium name="Ensembl"/>
        </authorList>
    </citation>
    <scope>IDENTIFICATION</scope>
    <source>
        <strain evidence="11">HSOK</strain>
    </source>
</reference>
<feature type="domain" description="Ig-like" evidence="10">
    <location>
        <begin position="117"/>
        <end position="227"/>
    </location>
</feature>
<dbReference type="SUPFAM" id="SSF48726">
    <property type="entry name" value="Immunoglobulin"/>
    <property type="match status" value="1"/>
</dbReference>
<evidence type="ECO:0000313" key="12">
    <source>
        <dbReference type="Proteomes" id="UP000265200"/>
    </source>
</evidence>
<proteinExistence type="predicted"/>
<dbReference type="PANTHER" id="PTHR19433">
    <property type="entry name" value="T-CELL RECEPTOR ALPHA CHAIN V REGION-RELATED"/>
    <property type="match status" value="1"/>
</dbReference>
<keyword evidence="6" id="KW-1015">Disulfide bond</keyword>
<dbReference type="Ensembl" id="ENSORLT00015022220.1">
    <property type="protein sequence ID" value="ENSORLP00015014548.1"/>
    <property type="gene ID" value="ENSORLG00015015493.1"/>
</dbReference>